<reference evidence="8 9" key="1">
    <citation type="submission" date="2022-05" db="EMBL/GenBank/DDBJ databases">
        <authorList>
            <consortium name="Genoscope - CEA"/>
            <person name="William W."/>
        </authorList>
    </citation>
    <scope>NUCLEOTIDE SEQUENCE [LARGE SCALE GENOMIC DNA]</scope>
</reference>
<evidence type="ECO:0000313" key="8">
    <source>
        <dbReference type="EMBL" id="CAH3032765.1"/>
    </source>
</evidence>
<feature type="region of interest" description="Disordered" evidence="4">
    <location>
        <begin position="115"/>
        <end position="193"/>
    </location>
</feature>
<dbReference type="Proteomes" id="UP001159405">
    <property type="component" value="Unassembled WGS sequence"/>
</dbReference>
<dbReference type="InterPro" id="IPR036056">
    <property type="entry name" value="Fibrinogen-like_C"/>
</dbReference>
<dbReference type="SMART" id="SM00186">
    <property type="entry name" value="FBG"/>
    <property type="match status" value="1"/>
</dbReference>
<dbReference type="SUPFAM" id="SSF48726">
    <property type="entry name" value="Immunoglobulin"/>
    <property type="match status" value="3"/>
</dbReference>
<dbReference type="InterPro" id="IPR003598">
    <property type="entry name" value="Ig_sub2"/>
</dbReference>
<organism evidence="8 9">
    <name type="scientific">Porites lobata</name>
    <dbReference type="NCBI Taxonomy" id="104759"/>
    <lineage>
        <taxon>Eukaryota</taxon>
        <taxon>Metazoa</taxon>
        <taxon>Cnidaria</taxon>
        <taxon>Anthozoa</taxon>
        <taxon>Hexacorallia</taxon>
        <taxon>Scleractinia</taxon>
        <taxon>Fungiina</taxon>
        <taxon>Poritidae</taxon>
        <taxon>Porites</taxon>
    </lineage>
</organism>
<dbReference type="Pfam" id="PF01391">
    <property type="entry name" value="Collagen"/>
    <property type="match status" value="1"/>
</dbReference>
<keyword evidence="2" id="KW-0272">Extracellular matrix</keyword>
<evidence type="ECO:0000313" key="9">
    <source>
        <dbReference type="Proteomes" id="UP001159405"/>
    </source>
</evidence>
<dbReference type="Gene3D" id="3.90.215.10">
    <property type="entry name" value="Gamma Fibrinogen, chain A, domain 1"/>
    <property type="match status" value="1"/>
</dbReference>
<dbReference type="SMART" id="SM00409">
    <property type="entry name" value="IG"/>
    <property type="match status" value="3"/>
</dbReference>
<dbReference type="InterPro" id="IPR014716">
    <property type="entry name" value="Fibrinogen_a/b/g_C_1"/>
</dbReference>
<evidence type="ECO:0000259" key="7">
    <source>
        <dbReference type="PROSITE" id="PS51406"/>
    </source>
</evidence>
<feature type="compositionally biased region" description="Pro residues" evidence="4">
    <location>
        <begin position="123"/>
        <end position="132"/>
    </location>
</feature>
<feature type="transmembrane region" description="Helical" evidence="5">
    <location>
        <begin position="12"/>
        <end position="30"/>
    </location>
</feature>
<dbReference type="InterPro" id="IPR007110">
    <property type="entry name" value="Ig-like_dom"/>
</dbReference>
<dbReference type="InterPro" id="IPR013783">
    <property type="entry name" value="Ig-like_fold"/>
</dbReference>
<dbReference type="InterPro" id="IPR002181">
    <property type="entry name" value="Fibrinogen_a/b/g_C_dom"/>
</dbReference>
<feature type="domain" description="Ig-like" evidence="6">
    <location>
        <begin position="285"/>
        <end position="372"/>
    </location>
</feature>
<feature type="domain" description="Ig-like" evidence="6">
    <location>
        <begin position="197"/>
        <end position="282"/>
    </location>
</feature>
<dbReference type="InterPro" id="IPR013098">
    <property type="entry name" value="Ig_I-set"/>
</dbReference>
<dbReference type="Gene3D" id="2.60.40.10">
    <property type="entry name" value="Immunoglobulins"/>
    <property type="match status" value="3"/>
</dbReference>
<dbReference type="Pfam" id="PF07679">
    <property type="entry name" value="I-set"/>
    <property type="match status" value="1"/>
</dbReference>
<keyword evidence="5" id="KW-0812">Transmembrane</keyword>
<dbReference type="SMART" id="SM00408">
    <property type="entry name" value="IGc2"/>
    <property type="match status" value="3"/>
</dbReference>
<gene>
    <name evidence="8" type="ORF">PLOB_00000284</name>
</gene>
<dbReference type="PANTHER" id="PTHR19143:SF458">
    <property type="entry name" value="FIBRINOGEN C-TERMINAL DOMAIN-CONTAINING PROTEIN-RELATED"/>
    <property type="match status" value="1"/>
</dbReference>
<proteinExistence type="predicted"/>
<evidence type="ECO:0000256" key="2">
    <source>
        <dbReference type="ARBA" id="ARBA00022530"/>
    </source>
</evidence>
<dbReference type="PANTHER" id="PTHR19143">
    <property type="entry name" value="FIBRINOGEN/TENASCIN/ANGIOPOEITIN"/>
    <property type="match status" value="1"/>
</dbReference>
<dbReference type="InterPro" id="IPR020837">
    <property type="entry name" value="Fibrinogen_CS"/>
</dbReference>
<dbReference type="PROSITE" id="PS00514">
    <property type="entry name" value="FIBRINOGEN_C_1"/>
    <property type="match status" value="1"/>
</dbReference>
<feature type="domain" description="Ig-like" evidence="6">
    <location>
        <begin position="374"/>
        <end position="456"/>
    </location>
</feature>
<keyword evidence="9" id="KW-1185">Reference proteome</keyword>
<dbReference type="SUPFAM" id="SSF56496">
    <property type="entry name" value="Fibrinogen C-terminal domain-like"/>
    <property type="match status" value="1"/>
</dbReference>
<dbReference type="InterPro" id="IPR036179">
    <property type="entry name" value="Ig-like_dom_sf"/>
</dbReference>
<feature type="domain" description="Fibrinogen C-terminal" evidence="7">
    <location>
        <begin position="458"/>
        <end position="673"/>
    </location>
</feature>
<dbReference type="InterPro" id="IPR003599">
    <property type="entry name" value="Ig_sub"/>
</dbReference>
<keyword evidence="5" id="KW-0472">Membrane</keyword>
<evidence type="ECO:0000259" key="6">
    <source>
        <dbReference type="PROSITE" id="PS50835"/>
    </source>
</evidence>
<evidence type="ECO:0000256" key="4">
    <source>
        <dbReference type="SAM" id="MobiDB-lite"/>
    </source>
</evidence>
<protein>
    <submittedName>
        <fullName evidence="8">Uncharacterized protein</fullName>
    </submittedName>
</protein>
<dbReference type="PROSITE" id="PS51406">
    <property type="entry name" value="FIBRINOGEN_C_2"/>
    <property type="match status" value="1"/>
</dbReference>
<evidence type="ECO:0000256" key="1">
    <source>
        <dbReference type="ARBA" id="ARBA00004498"/>
    </source>
</evidence>
<keyword evidence="3" id="KW-1015">Disulfide bond</keyword>
<dbReference type="EMBL" id="CALNXK010000001">
    <property type="protein sequence ID" value="CAH3032765.1"/>
    <property type="molecule type" value="Genomic_DNA"/>
</dbReference>
<dbReference type="PROSITE" id="PS50835">
    <property type="entry name" value="IG_LIKE"/>
    <property type="match status" value="3"/>
</dbReference>
<accession>A0ABN8MP97</accession>
<dbReference type="InterPro" id="IPR008160">
    <property type="entry name" value="Collagen"/>
</dbReference>
<sequence>MTSQKQHLPSFATTISALGILLYCIGFLRVELELNNQKKRFNALENNPETKPPSSDSNNFKIVKDALEFYTYGHDRARRQANSANNTSKAKTTATMIREMQKLLLEVRQRLCKSTSNACLSGPPGPPGPPGPRGEKGDRGRKGKKGTRGSLGKSGKQGIMGPAGPKGVVGLKGQKGDTGSAGMPGTKGEPGESISAPVVAVSPANLTVNESGTASFQCSVSGNPEPAIVWSKRDYLSEVSKSAVSRGRLLLKNVNDSDSGEYQCSATNILGHAQTVVQLVVNVHPQLSLHPGPHYAIEGSNFTLPPCHATGYPPPMVIWRKASGQLPQERMTYNNSSLQLLNAQKKDSDLYICSATNLLGNLYKKTLIVIVSHPQFTVKPPVRIFAALGDTLTLNCSATGDPQPVISWRKQGGHLPVGRNQQINGALVIRDITKKDAGHYICTATSAGVFDVEALTHIEVYPRGQDCLLLLKTGHTQSGLYAVNPDGRGFFTVYCDMRTDGGGWTVFQRRQDGSEDFYRGWSEYKSGFGQLTAEFWLGNDKIHRLTAARPGSLRVELEDWNGVRAYAKYGKFNIGDEQAKYRLQVSSYSGTAGDSLTSDHNNMAFSTKDRDNDRDSNHCALLHNGAWWYGTCYHSNLNGKYLGDKYDSRGVTWYHFKSYRSLKFAEMKLRPFS</sequence>
<evidence type="ECO:0000256" key="3">
    <source>
        <dbReference type="ARBA" id="ARBA00023157"/>
    </source>
</evidence>
<evidence type="ECO:0000256" key="5">
    <source>
        <dbReference type="SAM" id="Phobius"/>
    </source>
</evidence>
<dbReference type="InterPro" id="IPR050373">
    <property type="entry name" value="Fibrinogen_C-term_domain"/>
</dbReference>
<comment type="subcellular location">
    <subcellularLocation>
        <location evidence="1">Secreted</location>
        <location evidence="1">Extracellular space</location>
        <location evidence="1">Extracellular matrix</location>
    </subcellularLocation>
</comment>
<dbReference type="CDD" id="cd00087">
    <property type="entry name" value="FReD"/>
    <property type="match status" value="1"/>
</dbReference>
<dbReference type="NCBIfam" id="NF040941">
    <property type="entry name" value="GGGWT_bact"/>
    <property type="match status" value="1"/>
</dbReference>
<name>A0ABN8MP97_9CNID</name>
<keyword evidence="5" id="KW-1133">Transmembrane helix</keyword>
<comment type="caution">
    <text evidence="8">The sequence shown here is derived from an EMBL/GenBank/DDBJ whole genome shotgun (WGS) entry which is preliminary data.</text>
</comment>
<dbReference type="Pfam" id="PF13927">
    <property type="entry name" value="Ig_3"/>
    <property type="match status" value="2"/>
</dbReference>
<dbReference type="Pfam" id="PF00147">
    <property type="entry name" value="Fibrinogen_C"/>
    <property type="match status" value="1"/>
</dbReference>
<keyword evidence="2" id="KW-0964">Secreted</keyword>